<dbReference type="EMBL" id="KN595457">
    <property type="protein sequence ID" value="KHJ81009.1"/>
    <property type="molecule type" value="Genomic_DNA"/>
</dbReference>
<dbReference type="Proteomes" id="UP000053660">
    <property type="component" value="Unassembled WGS sequence"/>
</dbReference>
<feature type="non-terminal residue" evidence="1">
    <location>
        <position position="98"/>
    </location>
</feature>
<dbReference type="Gene3D" id="3.40.50.300">
    <property type="entry name" value="P-loop containing nucleotide triphosphate hydrolases"/>
    <property type="match status" value="1"/>
</dbReference>
<dbReference type="AlphaFoldDB" id="A0A0B1S7V3"/>
<evidence type="ECO:0000313" key="2">
    <source>
        <dbReference type="Proteomes" id="UP000053660"/>
    </source>
</evidence>
<accession>A0A0B1S7V3</accession>
<reference evidence="1 2" key="1">
    <citation type="submission" date="2014-03" db="EMBL/GenBank/DDBJ databases">
        <title>Draft genome of the hookworm Oesophagostomum dentatum.</title>
        <authorList>
            <person name="Mitreva M."/>
        </authorList>
    </citation>
    <scope>NUCLEOTIDE SEQUENCE [LARGE SCALE GENOMIC DNA]</scope>
    <source>
        <strain evidence="1 2">OD-Hann</strain>
    </source>
</reference>
<dbReference type="OrthoDB" id="343623at2759"/>
<gene>
    <name evidence="1" type="ORF">OESDEN_19309</name>
</gene>
<evidence type="ECO:0000313" key="1">
    <source>
        <dbReference type="EMBL" id="KHJ81009.1"/>
    </source>
</evidence>
<organism evidence="1 2">
    <name type="scientific">Oesophagostomum dentatum</name>
    <name type="common">Nodular worm</name>
    <dbReference type="NCBI Taxonomy" id="61180"/>
    <lineage>
        <taxon>Eukaryota</taxon>
        <taxon>Metazoa</taxon>
        <taxon>Ecdysozoa</taxon>
        <taxon>Nematoda</taxon>
        <taxon>Chromadorea</taxon>
        <taxon>Rhabditida</taxon>
        <taxon>Rhabditina</taxon>
        <taxon>Rhabditomorpha</taxon>
        <taxon>Strongyloidea</taxon>
        <taxon>Strongylidae</taxon>
        <taxon>Oesophagostomum</taxon>
    </lineage>
</organism>
<dbReference type="SUPFAM" id="SSF52540">
    <property type="entry name" value="P-loop containing nucleoside triphosphate hydrolases"/>
    <property type="match status" value="1"/>
</dbReference>
<keyword evidence="2" id="KW-1185">Reference proteome</keyword>
<proteinExistence type="predicted"/>
<name>A0A0B1S7V3_OESDE</name>
<protein>
    <submittedName>
        <fullName evidence="1">Uncharacterized protein</fullName>
    </submittedName>
</protein>
<dbReference type="InterPro" id="IPR027417">
    <property type="entry name" value="P-loop_NTPase"/>
</dbReference>
<sequence length="98" mass="10601">MKTNLNEDAQKVLDDMKWFLVDTDEEKRLLEGVVSRFAASGEGTACLVVGEPGSGRTTTVKNVVEEFDLDAKLQVISVGQLGSDKNALQLLTNGADMK</sequence>